<dbReference type="PANTHER" id="PTHR30282:SF0">
    <property type="entry name" value="P-AMINOBENZOYL-GLUTAMATE TRANSPORT PROTEIN"/>
    <property type="match status" value="1"/>
</dbReference>
<evidence type="ECO:0000256" key="1">
    <source>
        <dbReference type="SAM" id="Phobius"/>
    </source>
</evidence>
<evidence type="ECO:0000313" key="2">
    <source>
        <dbReference type="EMBL" id="KAB1637787.1"/>
    </source>
</evidence>
<dbReference type="OrthoDB" id="3314392at2"/>
<dbReference type="GO" id="GO:1902604">
    <property type="term" value="P:p-aminobenzoyl-glutamate transmembrane transport"/>
    <property type="evidence" value="ECO:0007669"/>
    <property type="project" value="InterPro"/>
</dbReference>
<feature type="transmembrane region" description="Helical" evidence="1">
    <location>
        <begin position="318"/>
        <end position="337"/>
    </location>
</feature>
<dbReference type="EMBL" id="WBJX01000003">
    <property type="protein sequence ID" value="KAB1637787.1"/>
    <property type="molecule type" value="Genomic_DNA"/>
</dbReference>
<reference evidence="2 3" key="1">
    <citation type="submission" date="2019-09" db="EMBL/GenBank/DDBJ databases">
        <title>Phylogeny of genus Pseudoclavibacter and closely related genus.</title>
        <authorList>
            <person name="Li Y."/>
        </authorList>
    </citation>
    <scope>NUCLEOTIDE SEQUENCE [LARGE SCALE GENOMIC DNA]</scope>
    <source>
        <strain evidence="2 3">THG-MD12</strain>
    </source>
</reference>
<keyword evidence="1" id="KW-0812">Transmembrane</keyword>
<feature type="transmembrane region" description="Helical" evidence="1">
    <location>
        <begin position="397"/>
        <end position="416"/>
    </location>
</feature>
<dbReference type="Pfam" id="PF03806">
    <property type="entry name" value="ABG_transport"/>
    <property type="match status" value="1"/>
</dbReference>
<gene>
    <name evidence="2" type="ORF">F8O03_11365</name>
</gene>
<sequence>MTRTDTTELTLAEAPGLSGRMLRGVERIGNRLPHPFFLFLILAGLVAVASAVAAGLGASTIDPATGDVVPIRSILSSEGLVYAVSTAIENFITFPPFGLIITVMLGIGVAERTGLLSTFMRATVLSAPKWAVTYVVVFVSLMGNLASDTAVIILPPLAAAAFLAAGRHPLAGFIASYAAVIAGFSANVVPAGTDVLMSGITTSAAQIVDPGAEVSVLANYYFFASSTVILSITITLVCQRFLEPKLGTYVPPETKLLPGAPTPDSDPKPVSSKERRALLIAAVAIVAYLAVLVVLLLLPGSALQGEDGAILRSPFMSSIPIFILFMFLIGGITYGVIAGTLTSWAQVPTMMTDAVKELVPFIVVIFTAAQAIAWFSWSQIGLLLATGGADAMEATGLGGIGGLMIFSVFVFVPALLLTSGSALWTLLAPIFVPMFMLNGVDPAYVQAAFRITDSASNPLVPMNPLLPVVLGLMQKWAPKGGLGTLFSLVMPFTIAIWGVWLLQLLVWGLFELPVGPGHSLMMGG</sequence>
<dbReference type="AlphaFoldDB" id="A0A7J5B1J1"/>
<organism evidence="2 3">
    <name type="scientific">Pseudoclavibacter terrae</name>
    <dbReference type="NCBI Taxonomy" id="1530195"/>
    <lineage>
        <taxon>Bacteria</taxon>
        <taxon>Bacillati</taxon>
        <taxon>Actinomycetota</taxon>
        <taxon>Actinomycetes</taxon>
        <taxon>Micrococcales</taxon>
        <taxon>Microbacteriaceae</taxon>
        <taxon>Pseudoclavibacter</taxon>
    </lineage>
</organism>
<feature type="transmembrane region" description="Helical" evidence="1">
    <location>
        <begin position="423"/>
        <end position="440"/>
    </location>
</feature>
<accession>A0A7J5B1J1</accession>
<feature type="transmembrane region" description="Helical" evidence="1">
    <location>
        <begin position="170"/>
        <end position="189"/>
    </location>
</feature>
<keyword evidence="1" id="KW-1133">Transmembrane helix</keyword>
<dbReference type="Proteomes" id="UP000490386">
    <property type="component" value="Unassembled WGS sequence"/>
</dbReference>
<evidence type="ECO:0000313" key="3">
    <source>
        <dbReference type="Proteomes" id="UP000490386"/>
    </source>
</evidence>
<feature type="transmembrane region" description="Helical" evidence="1">
    <location>
        <begin position="358"/>
        <end position="377"/>
    </location>
</feature>
<feature type="transmembrane region" description="Helical" evidence="1">
    <location>
        <begin position="81"/>
        <end position="107"/>
    </location>
</feature>
<feature type="transmembrane region" description="Helical" evidence="1">
    <location>
        <begin position="485"/>
        <end position="510"/>
    </location>
</feature>
<keyword evidence="1" id="KW-0472">Membrane</keyword>
<name>A0A7J5B1J1_9MICO</name>
<feature type="transmembrane region" description="Helical" evidence="1">
    <location>
        <begin position="455"/>
        <end position="473"/>
    </location>
</feature>
<feature type="transmembrane region" description="Helical" evidence="1">
    <location>
        <begin position="277"/>
        <end position="298"/>
    </location>
</feature>
<dbReference type="RefSeq" id="WP_151423943.1">
    <property type="nucleotide sequence ID" value="NZ_WBJX01000003.1"/>
</dbReference>
<keyword evidence="3" id="KW-1185">Reference proteome</keyword>
<proteinExistence type="predicted"/>
<dbReference type="PANTHER" id="PTHR30282">
    <property type="entry name" value="P-AMINOBENZOYL GLUTAMATE TRANSPORTER"/>
    <property type="match status" value="1"/>
</dbReference>
<protein>
    <submittedName>
        <fullName evidence="2">AbgT family transporter</fullName>
    </submittedName>
</protein>
<comment type="caution">
    <text evidence="2">The sequence shown here is derived from an EMBL/GenBank/DDBJ whole genome shotgun (WGS) entry which is preliminary data.</text>
</comment>
<dbReference type="GO" id="GO:0015558">
    <property type="term" value="F:secondary active p-aminobenzoyl-glutamate transmembrane transporter activity"/>
    <property type="evidence" value="ECO:0007669"/>
    <property type="project" value="InterPro"/>
</dbReference>
<feature type="transmembrane region" description="Helical" evidence="1">
    <location>
        <begin position="36"/>
        <end position="61"/>
    </location>
</feature>
<dbReference type="InterPro" id="IPR004697">
    <property type="entry name" value="AbgT"/>
</dbReference>